<keyword evidence="1" id="KW-1133">Transmembrane helix</keyword>
<evidence type="ECO:0000256" key="1">
    <source>
        <dbReference type="SAM" id="Phobius"/>
    </source>
</evidence>
<dbReference type="OrthoDB" id="1739705at2759"/>
<evidence type="ECO:0000259" key="2">
    <source>
        <dbReference type="Pfam" id="PF22936"/>
    </source>
</evidence>
<evidence type="ECO:0000313" key="4">
    <source>
        <dbReference type="Proteomes" id="UP000257109"/>
    </source>
</evidence>
<keyword evidence="4" id="KW-1185">Reference proteome</keyword>
<dbReference type="EMBL" id="QJKJ01007084">
    <property type="protein sequence ID" value="RDX84312.1"/>
    <property type="molecule type" value="Genomic_DNA"/>
</dbReference>
<dbReference type="InterPro" id="IPR054722">
    <property type="entry name" value="PolX-like_BBD"/>
</dbReference>
<protein>
    <recommendedName>
        <fullName evidence="2">Retrovirus-related Pol polyprotein from transposon TNT 1-94-like beta-barrel domain-containing protein</fullName>
    </recommendedName>
</protein>
<feature type="non-terminal residue" evidence="3">
    <location>
        <position position="1"/>
    </location>
</feature>
<feature type="transmembrane region" description="Helical" evidence="1">
    <location>
        <begin position="62"/>
        <end position="83"/>
    </location>
</feature>
<sequence>MEKFLRKKIEERKVKEDVVVEEDMDMDVAKENEGDEEETINPLEVMEKEKVEGIFLEQMKGIMINLILNVIIVISMIIFLGSVEPMLKKGSILLVIKKVKENVPFGISSKVKIQGKSTILMSLKDGSHKFIKDVYYVPKIRNNILSLGQLVEKGYEILIEDSLWLKDQNSNLVAKVFMSRNRMFTLSIKTNEEKFLKANIKR</sequence>
<name>A0A371G188_MUCPR</name>
<reference evidence="3" key="1">
    <citation type="submission" date="2018-05" db="EMBL/GenBank/DDBJ databases">
        <title>Draft genome of Mucuna pruriens seed.</title>
        <authorList>
            <person name="Nnadi N.E."/>
            <person name="Vos R."/>
            <person name="Hasami M.H."/>
            <person name="Devisetty U.K."/>
            <person name="Aguiy J.C."/>
        </authorList>
    </citation>
    <scope>NUCLEOTIDE SEQUENCE [LARGE SCALE GENOMIC DNA]</scope>
    <source>
        <strain evidence="3">JCA_2017</strain>
    </source>
</reference>
<evidence type="ECO:0000313" key="3">
    <source>
        <dbReference type="EMBL" id="RDX84312.1"/>
    </source>
</evidence>
<dbReference type="Proteomes" id="UP000257109">
    <property type="component" value="Unassembled WGS sequence"/>
</dbReference>
<keyword evidence="1" id="KW-0812">Transmembrane</keyword>
<comment type="caution">
    <text evidence="3">The sequence shown here is derived from an EMBL/GenBank/DDBJ whole genome shotgun (WGS) entry which is preliminary data.</text>
</comment>
<gene>
    <name evidence="3" type="ORF">CR513_34655</name>
</gene>
<accession>A0A371G188</accession>
<dbReference type="AlphaFoldDB" id="A0A371G188"/>
<feature type="domain" description="Retrovirus-related Pol polyprotein from transposon TNT 1-94-like beta-barrel" evidence="2">
    <location>
        <begin position="86"/>
        <end position="155"/>
    </location>
</feature>
<organism evidence="3 4">
    <name type="scientific">Mucuna pruriens</name>
    <name type="common">Velvet bean</name>
    <name type="synonym">Dolichos pruriens</name>
    <dbReference type="NCBI Taxonomy" id="157652"/>
    <lineage>
        <taxon>Eukaryota</taxon>
        <taxon>Viridiplantae</taxon>
        <taxon>Streptophyta</taxon>
        <taxon>Embryophyta</taxon>
        <taxon>Tracheophyta</taxon>
        <taxon>Spermatophyta</taxon>
        <taxon>Magnoliopsida</taxon>
        <taxon>eudicotyledons</taxon>
        <taxon>Gunneridae</taxon>
        <taxon>Pentapetalae</taxon>
        <taxon>rosids</taxon>
        <taxon>fabids</taxon>
        <taxon>Fabales</taxon>
        <taxon>Fabaceae</taxon>
        <taxon>Papilionoideae</taxon>
        <taxon>50 kb inversion clade</taxon>
        <taxon>NPAAA clade</taxon>
        <taxon>indigoferoid/millettioid clade</taxon>
        <taxon>Phaseoleae</taxon>
        <taxon>Mucuna</taxon>
    </lineage>
</organism>
<proteinExistence type="predicted"/>
<keyword evidence="1" id="KW-0472">Membrane</keyword>
<dbReference type="Pfam" id="PF22936">
    <property type="entry name" value="Pol_BBD"/>
    <property type="match status" value="1"/>
</dbReference>